<organism evidence="2 3">
    <name type="scientific">Rhizobium laguerreae</name>
    <dbReference type="NCBI Taxonomy" id="1076926"/>
    <lineage>
        <taxon>Bacteria</taxon>
        <taxon>Pseudomonadati</taxon>
        <taxon>Pseudomonadota</taxon>
        <taxon>Alphaproteobacteria</taxon>
        <taxon>Hyphomicrobiales</taxon>
        <taxon>Rhizobiaceae</taxon>
        <taxon>Rhizobium/Agrobacterium group</taxon>
        <taxon>Rhizobium</taxon>
    </lineage>
</organism>
<gene>
    <name evidence="2" type="ORF">EV131_11951</name>
    <name evidence="1" type="ORF">FHS25_007138</name>
</gene>
<dbReference type="EMBL" id="SMBI01000019">
    <property type="protein sequence ID" value="TCU15504.1"/>
    <property type="molecule type" value="Genomic_DNA"/>
</dbReference>
<sequence>MTNNIYCDSSYVGAKCAIENRNACHVNDKGDDNVANCCMRLKDHKLALAQQ</sequence>
<reference evidence="2 3" key="1">
    <citation type="submission" date="2019-03" db="EMBL/GenBank/DDBJ databases">
        <title>Genomic Encyclopedia of Type Strains, Phase IV (KMG-V): Genome sequencing to study the core and pangenomes of soil and plant-associated prokaryotes.</title>
        <authorList>
            <person name="Whitman W."/>
        </authorList>
    </citation>
    <scope>NUCLEOTIDE SEQUENCE [LARGE SCALE GENOMIC DNA]</scope>
    <source>
        <strain evidence="2 3">FB403</strain>
    </source>
</reference>
<reference evidence="1 4" key="2">
    <citation type="submission" date="2020-08" db="EMBL/GenBank/DDBJ databases">
        <title>Genomic Encyclopedia of Type Strains, Phase III (KMG-III): the genomes of soil and plant-associated and newly described type strains.</title>
        <authorList>
            <person name="Whitman W."/>
        </authorList>
    </citation>
    <scope>NUCLEOTIDE SEQUENCE [LARGE SCALE GENOMIC DNA]</scope>
    <source>
        <strain evidence="1 4">CECT 8280</strain>
    </source>
</reference>
<dbReference type="EMBL" id="JACHXX010000019">
    <property type="protein sequence ID" value="MBB3166620.1"/>
    <property type="molecule type" value="Genomic_DNA"/>
</dbReference>
<accession>A0AAX2QDL9</accession>
<name>A0AAX2QDL9_9HYPH</name>
<evidence type="ECO:0008006" key="5">
    <source>
        <dbReference type="Google" id="ProtNLM"/>
    </source>
</evidence>
<evidence type="ECO:0000313" key="4">
    <source>
        <dbReference type="Proteomes" id="UP000542811"/>
    </source>
</evidence>
<dbReference type="Proteomes" id="UP000542811">
    <property type="component" value="Unassembled WGS sequence"/>
</dbReference>
<evidence type="ECO:0000313" key="1">
    <source>
        <dbReference type="EMBL" id="MBB3166620.1"/>
    </source>
</evidence>
<evidence type="ECO:0000313" key="3">
    <source>
        <dbReference type="Proteomes" id="UP000295021"/>
    </source>
</evidence>
<comment type="caution">
    <text evidence="2">The sequence shown here is derived from an EMBL/GenBank/DDBJ whole genome shotgun (WGS) entry which is preliminary data.</text>
</comment>
<protein>
    <recommendedName>
        <fullName evidence="5">DUF1540 domain-containing protein</fullName>
    </recommendedName>
</protein>
<dbReference type="AlphaFoldDB" id="A0AAX2QDL9"/>
<dbReference type="Proteomes" id="UP000295021">
    <property type="component" value="Unassembled WGS sequence"/>
</dbReference>
<evidence type="ECO:0000313" key="2">
    <source>
        <dbReference type="EMBL" id="TCU15504.1"/>
    </source>
</evidence>
<keyword evidence="4" id="KW-1185">Reference proteome</keyword>
<proteinExistence type="predicted"/>